<dbReference type="Proteomes" id="UP000322873">
    <property type="component" value="Unassembled WGS sequence"/>
</dbReference>
<evidence type="ECO:0000313" key="2">
    <source>
        <dbReference type="EMBL" id="KAA8569389.1"/>
    </source>
</evidence>
<organism evidence="2 3">
    <name type="scientific">Monilinia fructicola</name>
    <name type="common">Brown rot fungus</name>
    <name type="synonym">Ciboria fructicola</name>
    <dbReference type="NCBI Taxonomy" id="38448"/>
    <lineage>
        <taxon>Eukaryota</taxon>
        <taxon>Fungi</taxon>
        <taxon>Dikarya</taxon>
        <taxon>Ascomycota</taxon>
        <taxon>Pezizomycotina</taxon>
        <taxon>Leotiomycetes</taxon>
        <taxon>Helotiales</taxon>
        <taxon>Sclerotiniaceae</taxon>
        <taxon>Monilinia</taxon>
    </lineage>
</organism>
<name>A0A5M9JN35_MONFR</name>
<comment type="caution">
    <text evidence="2">The sequence shown here is derived from an EMBL/GenBank/DDBJ whole genome shotgun (WGS) entry which is preliminary data.</text>
</comment>
<dbReference type="EMBL" id="VICG01000008">
    <property type="protein sequence ID" value="KAA8569389.1"/>
    <property type="molecule type" value="Genomic_DNA"/>
</dbReference>
<sequence>MTSPFLKEVHTVMSTSNVTGDAKPLVINLGGNSYLLGAGLPTIPEYESKRALCPLTIISVGENERNIDSSWVSSKHREFAKIDDVYCSSFAYTFLQRTPGVLEQFSFDGQQVGQEMKVLNNRGYPLPSGPYILIDSKIHPVYKLYPDPLGAFVYGVIPVLIGSDRYQKVPINYIPVPSRLSTPLPSPSRPLSGKRIAVKDIFDLKGVKTTVCSKAYEALQDVSSETAPSIQKLIDQGAVIIGKVKTTPFSSGMGPRDWVDYQAPFNPRGCGYLDADCSSSGSGAALAGYDWMDLTIGSDSLGSMVGPAAANGLFGIRPTHGRISCEGLVPVSAYLDTPGMFSRDISEFSAVLKSWLASPNSTSPLVVMANFIQDFEKATQLSAKMVDINELWRFYEPGRSSKKSFAQYFENTLAHIQLYGHYNNTASFRAEYKNKFGSAPYAEPLLRYKWSLGASLTDAQFHTALEQKKCFAHFLTEHIFAEGGVVLLPCGPPNVCYRDEYSGSIEEWGARWQGYGVPVTAFSALGGGPAVSIPVGQRRYESNVTGRTESQPLGLMLLGAPGTDESLVDLVAHVLETSGRQLRVQSGKTAL</sequence>
<dbReference type="Pfam" id="PF01425">
    <property type="entry name" value="Amidase"/>
    <property type="match status" value="1"/>
</dbReference>
<keyword evidence="3" id="KW-1185">Reference proteome</keyword>
<protein>
    <recommendedName>
        <fullName evidence="1">Amidase domain-containing protein</fullName>
    </recommendedName>
</protein>
<proteinExistence type="predicted"/>
<dbReference type="AlphaFoldDB" id="A0A5M9JN35"/>
<evidence type="ECO:0000259" key="1">
    <source>
        <dbReference type="Pfam" id="PF01425"/>
    </source>
</evidence>
<dbReference type="PANTHER" id="PTHR46310:SF7">
    <property type="entry name" value="AMIDASE 1"/>
    <property type="match status" value="1"/>
</dbReference>
<dbReference type="InterPro" id="IPR023631">
    <property type="entry name" value="Amidase_dom"/>
</dbReference>
<dbReference type="Gene3D" id="3.90.1300.10">
    <property type="entry name" value="Amidase signature (AS) domain"/>
    <property type="match status" value="1"/>
</dbReference>
<feature type="domain" description="Amidase" evidence="1">
    <location>
        <begin position="187"/>
        <end position="421"/>
    </location>
</feature>
<dbReference type="InterPro" id="IPR036928">
    <property type="entry name" value="AS_sf"/>
</dbReference>
<dbReference type="SUPFAM" id="SSF75304">
    <property type="entry name" value="Amidase signature (AS) enzymes"/>
    <property type="match status" value="1"/>
</dbReference>
<dbReference type="PANTHER" id="PTHR46310">
    <property type="entry name" value="AMIDASE 1"/>
    <property type="match status" value="1"/>
</dbReference>
<dbReference type="VEuPathDB" id="FungiDB:MFRU_004g01820"/>
<evidence type="ECO:0000313" key="3">
    <source>
        <dbReference type="Proteomes" id="UP000322873"/>
    </source>
</evidence>
<gene>
    <name evidence="2" type="ORF">EYC84_001034</name>
</gene>
<reference evidence="2 3" key="1">
    <citation type="submission" date="2019-06" db="EMBL/GenBank/DDBJ databases">
        <title>Genome Sequence of the Brown Rot Fungal Pathogen Monilinia fructicola.</title>
        <authorList>
            <person name="De Miccolis Angelini R.M."/>
            <person name="Landi L."/>
            <person name="Abate D."/>
            <person name="Pollastro S."/>
            <person name="Romanazzi G."/>
            <person name="Faretra F."/>
        </authorList>
    </citation>
    <scope>NUCLEOTIDE SEQUENCE [LARGE SCALE GENOMIC DNA]</scope>
    <source>
        <strain evidence="2 3">Mfrc123</strain>
    </source>
</reference>
<accession>A0A5M9JN35</accession>